<evidence type="ECO:0000256" key="4">
    <source>
        <dbReference type="ARBA" id="ARBA00023136"/>
    </source>
</evidence>
<evidence type="ECO:0000256" key="7">
    <source>
        <dbReference type="SAM" id="Phobius"/>
    </source>
</evidence>
<dbReference type="Proteomes" id="UP000008066">
    <property type="component" value="Unassembled WGS sequence"/>
</dbReference>
<feature type="transmembrane region" description="Helical" evidence="7">
    <location>
        <begin position="26"/>
        <end position="45"/>
    </location>
</feature>
<feature type="compositionally biased region" description="Basic and acidic residues" evidence="6">
    <location>
        <begin position="294"/>
        <end position="309"/>
    </location>
</feature>
<keyword evidence="4 7" id="KW-0472">Membrane</keyword>
<evidence type="ECO:0000256" key="2">
    <source>
        <dbReference type="ARBA" id="ARBA00022692"/>
    </source>
</evidence>
<dbReference type="HOGENOM" id="CLU_028200_12_1_1"/>
<keyword evidence="3 7" id="KW-1133">Transmembrane helix</keyword>
<feature type="domain" description="Rhodopsin" evidence="8">
    <location>
        <begin position="21"/>
        <end position="242"/>
    </location>
</feature>
<evidence type="ECO:0000313" key="10">
    <source>
        <dbReference type="Proteomes" id="UP000008066"/>
    </source>
</evidence>
<sequence length="327" mass="35584">MDGLSQTSIVGAPYNKIQTVNITKKFELDLVIITIAYGLSLYYFITLIELMRVGWGRHIWELSLSDLMEFNEILLPNTLTYLITPSVTKMSILSVLYLINPSRMYQFTIIAIGICILVYTLTLSIITGGPCAPTKPDTLTCLQNVAISHAVLNIVSDFAVIFTPIPTIHSLQLSLNKRLSVGFILAIGSGVVICSIARLPYVLILKSATDVTYQEGILGIWSLVEINLGILCGCLMRLKKLIVAYLPMLGLGTSLAKHSGSGTKPFGSSVSTGTMGGHHRLRDIEGGTPSPGDHQLRTMQKESMDHPSSRDGGASTEGILTRDAWKD</sequence>
<protein>
    <recommendedName>
        <fullName evidence="8">Rhodopsin domain-containing protein</fullName>
    </recommendedName>
</protein>
<keyword evidence="10" id="KW-1185">Reference proteome</keyword>
<evidence type="ECO:0000256" key="5">
    <source>
        <dbReference type="ARBA" id="ARBA00038359"/>
    </source>
</evidence>
<dbReference type="Pfam" id="PF20684">
    <property type="entry name" value="Fung_rhodopsin"/>
    <property type="match status" value="1"/>
</dbReference>
<evidence type="ECO:0000259" key="8">
    <source>
        <dbReference type="Pfam" id="PF20684"/>
    </source>
</evidence>
<dbReference type="AlphaFoldDB" id="G0RZQ8"/>
<proteinExistence type="inferred from homology"/>
<dbReference type="eggNOG" id="ENOG502SMUF">
    <property type="taxonomic scope" value="Eukaryota"/>
</dbReference>
<dbReference type="OMA" id="IVCNNLM"/>
<dbReference type="EMBL" id="GL988032">
    <property type="protein sequence ID" value="EGS23686.1"/>
    <property type="molecule type" value="Genomic_DNA"/>
</dbReference>
<reference evidence="9 10" key="1">
    <citation type="journal article" date="2011" name="Cell">
        <title>Insight into structure and assembly of the nuclear pore complex by utilizing the genome of a eukaryotic thermophile.</title>
        <authorList>
            <person name="Amlacher S."/>
            <person name="Sarges P."/>
            <person name="Flemming D."/>
            <person name="van Noort V."/>
            <person name="Kunze R."/>
            <person name="Devos D.P."/>
            <person name="Arumugam M."/>
            <person name="Bork P."/>
            <person name="Hurt E."/>
        </authorList>
    </citation>
    <scope>NUCLEOTIDE SEQUENCE [LARGE SCALE GENOMIC DNA]</scope>
    <source>
        <strain evidence="10">DSM 1495 / CBS 144.50 / IMI 039719</strain>
    </source>
</reference>
<gene>
    <name evidence="9" type="ORF">CTHT_0003830</name>
</gene>
<feature type="region of interest" description="Disordered" evidence="6">
    <location>
        <begin position="259"/>
        <end position="327"/>
    </location>
</feature>
<feature type="transmembrane region" description="Helical" evidence="7">
    <location>
        <begin position="216"/>
        <end position="238"/>
    </location>
</feature>
<dbReference type="InterPro" id="IPR049326">
    <property type="entry name" value="Rhodopsin_dom_fungi"/>
</dbReference>
<comment type="similarity">
    <text evidence="5">Belongs to the SAT4 family.</text>
</comment>
<feature type="transmembrane region" description="Helical" evidence="7">
    <location>
        <begin position="107"/>
        <end position="126"/>
    </location>
</feature>
<dbReference type="PANTHER" id="PTHR33048">
    <property type="entry name" value="PTH11-LIKE INTEGRAL MEMBRANE PROTEIN (AFU_ORTHOLOGUE AFUA_5G11245)"/>
    <property type="match status" value="1"/>
</dbReference>
<evidence type="ECO:0000256" key="1">
    <source>
        <dbReference type="ARBA" id="ARBA00004141"/>
    </source>
</evidence>
<feature type="transmembrane region" description="Helical" evidence="7">
    <location>
        <begin position="79"/>
        <end position="100"/>
    </location>
</feature>
<dbReference type="KEGG" id="cthr:CTHT_0003830"/>
<accession>G0RZQ8</accession>
<dbReference type="RefSeq" id="XP_006690928.1">
    <property type="nucleotide sequence ID" value="XM_006690865.1"/>
</dbReference>
<feature type="compositionally biased region" description="Polar residues" evidence="6">
    <location>
        <begin position="260"/>
        <end position="273"/>
    </location>
</feature>
<dbReference type="OrthoDB" id="5401779at2759"/>
<dbReference type="PANTHER" id="PTHR33048:SF129">
    <property type="entry name" value="INTEGRAL MEMBRANE PROTEIN-RELATED"/>
    <property type="match status" value="1"/>
</dbReference>
<organism evidence="10">
    <name type="scientific">Chaetomium thermophilum (strain DSM 1495 / CBS 144.50 / IMI 039719)</name>
    <name type="common">Thermochaetoides thermophila</name>
    <dbReference type="NCBI Taxonomy" id="759272"/>
    <lineage>
        <taxon>Eukaryota</taxon>
        <taxon>Fungi</taxon>
        <taxon>Dikarya</taxon>
        <taxon>Ascomycota</taxon>
        <taxon>Pezizomycotina</taxon>
        <taxon>Sordariomycetes</taxon>
        <taxon>Sordariomycetidae</taxon>
        <taxon>Sordariales</taxon>
        <taxon>Chaetomiaceae</taxon>
        <taxon>Thermochaetoides</taxon>
    </lineage>
</organism>
<feature type="transmembrane region" description="Helical" evidence="7">
    <location>
        <begin position="179"/>
        <end position="204"/>
    </location>
</feature>
<feature type="transmembrane region" description="Helical" evidence="7">
    <location>
        <begin position="146"/>
        <end position="167"/>
    </location>
</feature>
<dbReference type="GeneID" id="18254421"/>
<dbReference type="InterPro" id="IPR052337">
    <property type="entry name" value="SAT4-like"/>
</dbReference>
<comment type="subcellular location">
    <subcellularLocation>
        <location evidence="1">Membrane</location>
        <topology evidence="1">Multi-pass membrane protein</topology>
    </subcellularLocation>
</comment>
<keyword evidence="2 7" id="KW-0812">Transmembrane</keyword>
<dbReference type="GO" id="GO:0016020">
    <property type="term" value="C:membrane"/>
    <property type="evidence" value="ECO:0007669"/>
    <property type="project" value="UniProtKB-SubCell"/>
</dbReference>
<evidence type="ECO:0000313" key="9">
    <source>
        <dbReference type="EMBL" id="EGS23686.1"/>
    </source>
</evidence>
<evidence type="ECO:0000256" key="3">
    <source>
        <dbReference type="ARBA" id="ARBA00022989"/>
    </source>
</evidence>
<name>G0RZQ8_CHATD</name>
<evidence type="ECO:0000256" key="6">
    <source>
        <dbReference type="SAM" id="MobiDB-lite"/>
    </source>
</evidence>